<comment type="caution">
    <text evidence="3">The sequence shown here is derived from an EMBL/GenBank/DDBJ whole genome shotgun (WGS) entry which is preliminary data.</text>
</comment>
<proteinExistence type="predicted"/>
<dbReference type="InterPro" id="IPR002477">
    <property type="entry name" value="Peptidoglycan-bd-like"/>
</dbReference>
<dbReference type="CDD" id="cd02696">
    <property type="entry name" value="MurNAc-LAA"/>
    <property type="match status" value="1"/>
</dbReference>
<dbReference type="InterPro" id="IPR002508">
    <property type="entry name" value="MurNAc-LAA_cat"/>
</dbReference>
<dbReference type="PANTHER" id="PTHR30404:SF0">
    <property type="entry name" value="N-ACETYLMURAMOYL-L-ALANINE AMIDASE AMIC"/>
    <property type="match status" value="1"/>
</dbReference>
<feature type="domain" description="MurNAc-LAA" evidence="2">
    <location>
        <begin position="243"/>
        <end position="358"/>
    </location>
</feature>
<dbReference type="AlphaFoldDB" id="A0A849AEH3"/>
<accession>A0A849AEH3</accession>
<sequence length="389" mass="42410">MLRLGDAGPEVGQLRRSLSSLGLLPPQTTEESGAEVFDRDVDSAVRAFQQGRQLLVDGKVGPATEQALLDARWKLGDRTLSYTLSAPMTGDDIVDLQNQLSNLGYNTGRPDGLFGARTDAAVRQFQRDCGLPEDGVFGLETGRELQRITKRQLVTGGRPHYLREHQRVRSAGPRLRGKRIVIDPGYGGADTGFLITGPDGEQMSAADLVFDLARRLEGRMTATGMATYLTRGPNDDPDPKQRAGLANSIDADLLLSLHIESNPSPLASGIATFHFGTDTGKTSTLGEQLASLVHRELVARTRMLDCRVHHGAWGVLVLTNMPAIQLELGYLSNPDDRAKLLDPEFRNRVAEGILVAVKRLYMDGRDEPHTGTFTLSDLMAHERSVHGAE</sequence>
<dbReference type="Proteomes" id="UP000562984">
    <property type="component" value="Unassembled WGS sequence"/>
</dbReference>
<dbReference type="GO" id="GO:0009253">
    <property type="term" value="P:peptidoglycan catabolic process"/>
    <property type="evidence" value="ECO:0007669"/>
    <property type="project" value="InterPro"/>
</dbReference>
<dbReference type="GO" id="GO:0008745">
    <property type="term" value="F:N-acetylmuramoyl-L-alanine amidase activity"/>
    <property type="evidence" value="ECO:0007669"/>
    <property type="project" value="InterPro"/>
</dbReference>
<evidence type="ECO:0000313" key="3">
    <source>
        <dbReference type="EMBL" id="NNG36860.1"/>
    </source>
</evidence>
<dbReference type="InterPro" id="IPR036366">
    <property type="entry name" value="PGBDSf"/>
</dbReference>
<evidence type="ECO:0000259" key="2">
    <source>
        <dbReference type="SMART" id="SM00646"/>
    </source>
</evidence>
<dbReference type="InterPro" id="IPR036365">
    <property type="entry name" value="PGBD-like_sf"/>
</dbReference>
<name>A0A849AEH3_9ACTN</name>
<keyword evidence="4" id="KW-1185">Reference proteome</keyword>
<dbReference type="RefSeq" id="WP_171200544.1">
    <property type="nucleotide sequence ID" value="NZ_JABEND010000008.1"/>
</dbReference>
<dbReference type="SUPFAM" id="SSF47090">
    <property type="entry name" value="PGBD-like"/>
    <property type="match status" value="2"/>
</dbReference>
<dbReference type="Pfam" id="PF01471">
    <property type="entry name" value="PG_binding_1"/>
    <property type="match status" value="2"/>
</dbReference>
<dbReference type="PANTHER" id="PTHR30404">
    <property type="entry name" value="N-ACETYLMURAMOYL-L-ALANINE AMIDASE"/>
    <property type="match status" value="1"/>
</dbReference>
<dbReference type="InterPro" id="IPR050695">
    <property type="entry name" value="N-acetylmuramoyl_amidase_3"/>
</dbReference>
<gene>
    <name evidence="3" type="ORF">HKD39_14295</name>
</gene>
<evidence type="ECO:0000313" key="4">
    <source>
        <dbReference type="Proteomes" id="UP000562984"/>
    </source>
</evidence>
<evidence type="ECO:0000256" key="1">
    <source>
        <dbReference type="ARBA" id="ARBA00022801"/>
    </source>
</evidence>
<dbReference type="GO" id="GO:0030288">
    <property type="term" value="C:outer membrane-bounded periplasmic space"/>
    <property type="evidence" value="ECO:0007669"/>
    <property type="project" value="TreeGrafter"/>
</dbReference>
<dbReference type="Gene3D" id="1.10.101.10">
    <property type="entry name" value="PGBD-like superfamily/PGBD"/>
    <property type="match status" value="2"/>
</dbReference>
<dbReference type="SUPFAM" id="SSF53187">
    <property type="entry name" value="Zn-dependent exopeptidases"/>
    <property type="match status" value="1"/>
</dbReference>
<dbReference type="Pfam" id="PF01520">
    <property type="entry name" value="Amidase_3"/>
    <property type="match status" value="1"/>
</dbReference>
<protein>
    <submittedName>
        <fullName evidence="3">N-acetylmuramoyl-L-alanine amidase</fullName>
    </submittedName>
</protein>
<dbReference type="Gene3D" id="3.40.630.40">
    <property type="entry name" value="Zn-dependent exopeptidases"/>
    <property type="match status" value="1"/>
</dbReference>
<keyword evidence="1" id="KW-0378">Hydrolase</keyword>
<reference evidence="3 4" key="1">
    <citation type="submission" date="2020-05" db="EMBL/GenBank/DDBJ databases">
        <title>Nakamurella sp. DB0629 isolated from air conditioner.</title>
        <authorList>
            <person name="Kim D.H."/>
            <person name="Kim D.-U."/>
        </authorList>
    </citation>
    <scope>NUCLEOTIDE SEQUENCE [LARGE SCALE GENOMIC DNA]</scope>
    <source>
        <strain evidence="3 4">DB0629</strain>
    </source>
</reference>
<organism evidence="3 4">
    <name type="scientific">Nakamurella aerolata</name>
    <dbReference type="NCBI Taxonomy" id="1656892"/>
    <lineage>
        <taxon>Bacteria</taxon>
        <taxon>Bacillati</taxon>
        <taxon>Actinomycetota</taxon>
        <taxon>Actinomycetes</taxon>
        <taxon>Nakamurellales</taxon>
        <taxon>Nakamurellaceae</taxon>
        <taxon>Nakamurella</taxon>
    </lineage>
</organism>
<dbReference type="SMART" id="SM00646">
    <property type="entry name" value="Ami_3"/>
    <property type="match status" value="1"/>
</dbReference>
<dbReference type="EMBL" id="JABEND010000008">
    <property type="protein sequence ID" value="NNG36860.1"/>
    <property type="molecule type" value="Genomic_DNA"/>
</dbReference>